<dbReference type="InterPro" id="IPR012462">
    <property type="entry name" value="UFSP1/2_DUB_cat"/>
</dbReference>
<dbReference type="Gene3D" id="3.90.70.130">
    <property type="match status" value="2"/>
</dbReference>
<evidence type="ECO:0000313" key="8">
    <source>
        <dbReference type="Proteomes" id="UP000244005"/>
    </source>
</evidence>
<sequence>MALQGAGSSGDQESRKARAADVMPAESGATAAVVSSRATKNDAKAIEQATKALITSQIRAPFYDVHEDILMLLKQCLLADQRGFCTSALSGHVDHFESLHDDDFGWGCGWRNIQIMCSFLLSQDCEAKDALFHGAGFVPDIPALQRWLEIAWMKGFDTSGAEYFNWQISGTKKWIGTTECAALLRSFGVRAMIVSFTGLSGEQPEPSCGGLSVSGGGGGGDGKEPDKVLKRPLRKSNSADLPDDETQTVDPTLTELQRSSIDCQECGESSPHGTSRKSVLDEDYDLCCNCMEKARIADDDDGAPSDGATTKKREQEKQEKQEKKSECQKDSVVVSACAAEPEEKEEGEESEIDSTMNEIRDSFNDDVHWGIKCSGCETKPIRGARYRSLVNKECDYCGECLKGILAKANGENGTHENFITVQKIPASRLPDDSPPRGGKDVQNRKKAGTGENENSWQLADKSINHYHLIEWVWSYFSGESSYRSTPDSPYPRQPVVMSNRSPLYFQHRGHSRTIVGIEHRQLSDNSEEINLLILDPSQSSEYLAKTLREKRGWKKLIGHDVHTLKQSEYQLCYAERGIAQGEELENLKVLNSLNYSTYTTRRKKRK</sequence>
<dbReference type="PANTHER" id="PTHR48153">
    <property type="entry name" value="UFM1-SPECIFIC PROTEASE 2"/>
    <property type="match status" value="1"/>
</dbReference>
<evidence type="ECO:0000256" key="4">
    <source>
        <dbReference type="ARBA" id="ARBA00022833"/>
    </source>
</evidence>
<dbReference type="SMART" id="SM00291">
    <property type="entry name" value="ZnF_ZZ"/>
    <property type="match status" value="2"/>
</dbReference>
<keyword evidence="8" id="KW-1185">Reference proteome</keyword>
<keyword evidence="1" id="KW-0479">Metal-binding</keyword>
<feature type="region of interest" description="Disordered" evidence="5">
    <location>
        <begin position="1"/>
        <end position="23"/>
    </location>
</feature>
<dbReference type="InterPro" id="IPR000433">
    <property type="entry name" value="Znf_ZZ"/>
</dbReference>
<evidence type="ECO:0000256" key="1">
    <source>
        <dbReference type="ARBA" id="ARBA00022723"/>
    </source>
</evidence>
<dbReference type="Proteomes" id="UP000244005">
    <property type="component" value="Unassembled WGS sequence"/>
</dbReference>
<dbReference type="OMA" id="MIPLEDW"/>
<name>A0A2R6WI59_MARPO</name>
<feature type="region of interest" description="Disordered" evidence="5">
    <location>
        <begin position="201"/>
        <end position="255"/>
    </location>
</feature>
<accession>A0A2R6WI59</accession>
<dbReference type="SUPFAM" id="SSF57850">
    <property type="entry name" value="RING/U-box"/>
    <property type="match status" value="1"/>
</dbReference>
<dbReference type="EMBL" id="KZ772760">
    <property type="protein sequence ID" value="PTQ33532.1"/>
    <property type="molecule type" value="Genomic_DNA"/>
</dbReference>
<dbReference type="Pfam" id="PF07910">
    <property type="entry name" value="Peptidase_C78"/>
    <property type="match status" value="2"/>
</dbReference>
<feature type="compositionally biased region" description="Basic and acidic residues" evidence="5">
    <location>
        <begin position="309"/>
        <end position="327"/>
    </location>
</feature>
<dbReference type="GO" id="GO:0008270">
    <property type="term" value="F:zinc ion binding"/>
    <property type="evidence" value="ECO:0007669"/>
    <property type="project" value="UniProtKB-KW"/>
</dbReference>
<evidence type="ECO:0000256" key="5">
    <source>
        <dbReference type="SAM" id="MobiDB-lite"/>
    </source>
</evidence>
<evidence type="ECO:0000259" key="6">
    <source>
        <dbReference type="SMART" id="SM00291"/>
    </source>
</evidence>
<dbReference type="OrthoDB" id="288987at2759"/>
<feature type="domain" description="ZZ-type" evidence="6">
    <location>
        <begin position="257"/>
        <end position="300"/>
    </location>
</feature>
<feature type="compositionally biased region" description="Basic and acidic residues" evidence="5">
    <location>
        <begin position="429"/>
        <end position="443"/>
    </location>
</feature>
<dbReference type="GO" id="GO:0019783">
    <property type="term" value="F:ubiquitin-like protein peptidase activity"/>
    <property type="evidence" value="ECO:0007669"/>
    <property type="project" value="UniProtKB-ARBA"/>
</dbReference>
<keyword evidence="3" id="KW-0378">Hydrolase</keyword>
<proteinExistence type="predicted"/>
<dbReference type="Gramene" id="Mp7g02120.1">
    <property type="protein sequence ID" value="Mp7g02120.1.cds"/>
    <property type="gene ID" value="Mp7g02120"/>
</dbReference>
<feature type="region of interest" description="Disordered" evidence="5">
    <location>
        <begin position="298"/>
        <end position="327"/>
    </location>
</feature>
<reference evidence="8" key="1">
    <citation type="journal article" date="2017" name="Cell">
        <title>Insights into land plant evolution garnered from the Marchantia polymorpha genome.</title>
        <authorList>
            <person name="Bowman J.L."/>
            <person name="Kohchi T."/>
            <person name="Yamato K.T."/>
            <person name="Jenkins J."/>
            <person name="Shu S."/>
            <person name="Ishizaki K."/>
            <person name="Yamaoka S."/>
            <person name="Nishihama R."/>
            <person name="Nakamura Y."/>
            <person name="Berger F."/>
            <person name="Adam C."/>
            <person name="Aki S.S."/>
            <person name="Althoff F."/>
            <person name="Araki T."/>
            <person name="Arteaga-Vazquez M.A."/>
            <person name="Balasubrmanian S."/>
            <person name="Barry K."/>
            <person name="Bauer D."/>
            <person name="Boehm C.R."/>
            <person name="Briginshaw L."/>
            <person name="Caballero-Perez J."/>
            <person name="Catarino B."/>
            <person name="Chen F."/>
            <person name="Chiyoda S."/>
            <person name="Chovatia M."/>
            <person name="Davies K.M."/>
            <person name="Delmans M."/>
            <person name="Demura T."/>
            <person name="Dierschke T."/>
            <person name="Dolan L."/>
            <person name="Dorantes-Acosta A.E."/>
            <person name="Eklund D.M."/>
            <person name="Florent S.N."/>
            <person name="Flores-Sandoval E."/>
            <person name="Fujiyama A."/>
            <person name="Fukuzawa H."/>
            <person name="Galik B."/>
            <person name="Grimanelli D."/>
            <person name="Grimwood J."/>
            <person name="Grossniklaus U."/>
            <person name="Hamada T."/>
            <person name="Haseloff J."/>
            <person name="Hetherington A.J."/>
            <person name="Higo A."/>
            <person name="Hirakawa Y."/>
            <person name="Hundley H.N."/>
            <person name="Ikeda Y."/>
            <person name="Inoue K."/>
            <person name="Inoue S.I."/>
            <person name="Ishida S."/>
            <person name="Jia Q."/>
            <person name="Kakita M."/>
            <person name="Kanazawa T."/>
            <person name="Kawai Y."/>
            <person name="Kawashima T."/>
            <person name="Kennedy M."/>
            <person name="Kinose K."/>
            <person name="Kinoshita T."/>
            <person name="Kohara Y."/>
            <person name="Koide E."/>
            <person name="Komatsu K."/>
            <person name="Kopischke S."/>
            <person name="Kubo M."/>
            <person name="Kyozuka J."/>
            <person name="Lagercrantz U."/>
            <person name="Lin S.S."/>
            <person name="Lindquist E."/>
            <person name="Lipzen A.M."/>
            <person name="Lu C.W."/>
            <person name="De Luna E."/>
            <person name="Martienssen R.A."/>
            <person name="Minamino N."/>
            <person name="Mizutani M."/>
            <person name="Mizutani M."/>
            <person name="Mochizuki N."/>
            <person name="Monte I."/>
            <person name="Mosher R."/>
            <person name="Nagasaki H."/>
            <person name="Nakagami H."/>
            <person name="Naramoto S."/>
            <person name="Nishitani K."/>
            <person name="Ohtani M."/>
            <person name="Okamoto T."/>
            <person name="Okumura M."/>
            <person name="Phillips J."/>
            <person name="Pollak B."/>
            <person name="Reinders A."/>
            <person name="Rovekamp M."/>
            <person name="Sano R."/>
            <person name="Sawa S."/>
            <person name="Schmid M.W."/>
            <person name="Shirakawa M."/>
            <person name="Solano R."/>
            <person name="Spunde A."/>
            <person name="Suetsugu N."/>
            <person name="Sugano S."/>
            <person name="Sugiyama A."/>
            <person name="Sun R."/>
            <person name="Suzuki Y."/>
            <person name="Takenaka M."/>
            <person name="Takezawa D."/>
            <person name="Tomogane H."/>
            <person name="Tsuzuki M."/>
            <person name="Ueda T."/>
            <person name="Umeda M."/>
            <person name="Ward J.M."/>
            <person name="Watanabe Y."/>
            <person name="Yazaki K."/>
            <person name="Yokoyama R."/>
            <person name="Yoshitake Y."/>
            <person name="Yotsui I."/>
            <person name="Zachgo S."/>
            <person name="Schmutz J."/>
        </authorList>
    </citation>
    <scope>NUCLEOTIDE SEQUENCE [LARGE SCALE GENOMIC DNA]</scope>
    <source>
        <strain evidence="8">Tak-1</strain>
    </source>
</reference>
<evidence type="ECO:0000313" key="7">
    <source>
        <dbReference type="EMBL" id="PTQ33532.1"/>
    </source>
</evidence>
<feature type="region of interest" description="Disordered" evidence="5">
    <location>
        <begin position="423"/>
        <end position="454"/>
    </location>
</feature>
<protein>
    <recommendedName>
        <fullName evidence="6">ZZ-type domain-containing protein</fullName>
    </recommendedName>
</protein>
<dbReference type="InterPro" id="IPR043145">
    <property type="entry name" value="Znf_ZZ_sf"/>
</dbReference>
<evidence type="ECO:0000256" key="3">
    <source>
        <dbReference type="ARBA" id="ARBA00022801"/>
    </source>
</evidence>
<gene>
    <name evidence="7" type="ORF">MARPO_0088s0074</name>
</gene>
<feature type="domain" description="ZZ-type" evidence="6">
    <location>
        <begin position="367"/>
        <end position="411"/>
    </location>
</feature>
<keyword evidence="4" id="KW-0862">Zinc</keyword>
<organism evidence="7 8">
    <name type="scientific">Marchantia polymorpha</name>
    <name type="common">Common liverwort</name>
    <name type="synonym">Marchantia aquatica</name>
    <dbReference type="NCBI Taxonomy" id="3197"/>
    <lineage>
        <taxon>Eukaryota</taxon>
        <taxon>Viridiplantae</taxon>
        <taxon>Streptophyta</taxon>
        <taxon>Embryophyta</taxon>
        <taxon>Marchantiophyta</taxon>
        <taxon>Marchantiopsida</taxon>
        <taxon>Marchantiidae</taxon>
        <taxon>Marchantiales</taxon>
        <taxon>Marchantiaceae</taxon>
        <taxon>Marchantia</taxon>
    </lineage>
</organism>
<dbReference type="Gene3D" id="3.30.60.90">
    <property type="match status" value="1"/>
</dbReference>
<dbReference type="AlphaFoldDB" id="A0A2R6WI59"/>
<keyword evidence="2" id="KW-0863">Zinc-finger</keyword>
<dbReference type="PANTHER" id="PTHR48153:SF4">
    <property type="entry name" value="UBIQUITIN CARBOXYL-TERMINAL HYDROLASE MUG105"/>
    <property type="match status" value="1"/>
</dbReference>
<evidence type="ECO:0000256" key="2">
    <source>
        <dbReference type="ARBA" id="ARBA00022771"/>
    </source>
</evidence>